<evidence type="ECO:0000256" key="1">
    <source>
        <dbReference type="ARBA" id="ARBA00010233"/>
    </source>
</evidence>
<dbReference type="RefSeq" id="WP_271312725.1">
    <property type="nucleotide sequence ID" value="NZ_JAAGKO020000019.1"/>
</dbReference>
<dbReference type="InterPro" id="IPR027461">
    <property type="entry name" value="Carboxypeptidase_A_C_sf"/>
</dbReference>
<reference evidence="7 8" key="1">
    <citation type="submission" date="2023-05" db="EMBL/GenBank/DDBJ databases">
        <title>Streptantibioticus silvisoli sp. nov., acidotolerant actinomycetes 1 from pine litter.</title>
        <authorList>
            <person name="Swiecimska M."/>
            <person name="Golinska P."/>
            <person name="Sangal V."/>
            <person name="Wachnowicz B."/>
            <person name="Goodfellow M."/>
        </authorList>
    </citation>
    <scope>NUCLEOTIDE SEQUENCE</scope>
    <source>
        <strain evidence="7">SL13</strain>
        <strain evidence="6 8">SL54</strain>
    </source>
</reference>
<dbReference type="EMBL" id="JABXJJ020000013">
    <property type="protein sequence ID" value="MDI5970076.1"/>
    <property type="molecule type" value="Genomic_DNA"/>
</dbReference>
<feature type="domain" description="LD-carboxypeptidase C-terminal" evidence="5">
    <location>
        <begin position="217"/>
        <end position="348"/>
    </location>
</feature>
<gene>
    <name evidence="6" type="ORF">POF43_014770</name>
    <name evidence="7" type="ORF">POF50_012110</name>
</gene>
<protein>
    <submittedName>
        <fullName evidence="7">LD-carboxypeptidase</fullName>
    </submittedName>
</protein>
<dbReference type="CDD" id="cd07062">
    <property type="entry name" value="Peptidase_S66_mccF_like"/>
    <property type="match status" value="1"/>
</dbReference>
<feature type="region of interest" description="Disordered" evidence="3">
    <location>
        <begin position="1"/>
        <end position="27"/>
    </location>
</feature>
<accession>A0AA90JXE2</accession>
<proteinExistence type="inferred from homology"/>
<dbReference type="InterPro" id="IPR040449">
    <property type="entry name" value="Peptidase_S66_N"/>
</dbReference>
<dbReference type="PANTHER" id="PTHR30237:SF4">
    <property type="entry name" value="LD-CARBOXYPEPTIDASE C-TERMINAL DOMAIN-CONTAINING PROTEIN"/>
    <property type="match status" value="1"/>
</dbReference>
<evidence type="ECO:0000256" key="3">
    <source>
        <dbReference type="SAM" id="MobiDB-lite"/>
    </source>
</evidence>
<keyword evidence="8" id="KW-1185">Reference proteome</keyword>
<dbReference type="InterPro" id="IPR040921">
    <property type="entry name" value="Peptidase_S66C"/>
</dbReference>
<evidence type="ECO:0000313" key="8">
    <source>
        <dbReference type="Proteomes" id="UP001156398"/>
    </source>
</evidence>
<comment type="similarity">
    <text evidence="1">Belongs to the peptidase S66 family.</text>
</comment>
<dbReference type="PANTHER" id="PTHR30237">
    <property type="entry name" value="MURAMOYLTETRAPEPTIDE CARBOXYPEPTIDASE"/>
    <property type="match status" value="1"/>
</dbReference>
<dbReference type="GO" id="GO:0016787">
    <property type="term" value="F:hydrolase activity"/>
    <property type="evidence" value="ECO:0007669"/>
    <property type="project" value="UniProtKB-KW"/>
</dbReference>
<evidence type="ECO:0000313" key="6">
    <source>
        <dbReference type="EMBL" id="MDI5963961.1"/>
    </source>
</evidence>
<dbReference type="InterPro" id="IPR027478">
    <property type="entry name" value="LdcA_N"/>
</dbReference>
<evidence type="ECO:0000313" key="7">
    <source>
        <dbReference type="EMBL" id="MDI5970076.1"/>
    </source>
</evidence>
<sequence>MPQPPGRASRPRTAPAVRPPKPCPGDEVAVVSPSRGLPGDLPLPYELGLRRLREDFGLRPVEYPTTRGTGADAQARARDVNAAFADPRIKALIASVGGWEQITVLRHLDRDLIRANPKPFFGYSDNTNLLLFLRALGIVSYHGGMVMTQYGRPGALHPVTAHSLRAALFGAGEYELPEVGAFSETSGPWTDPATFATEPPAEPADPWFWHNPHGVVEGAGWGGDLEIVSWLLMANLAIGDAADYAGGVFFMETADSMPSAESVYVILRSLGERGILGQFSAVLVGRPKTWSRAHRLGAPEKARFRRDQRAAVLRALSEYAPDSMAVFNVDFGHTDPQVVLPCGGRIRVDGPRRKIVVTY</sequence>
<dbReference type="InterPro" id="IPR029062">
    <property type="entry name" value="Class_I_gatase-like"/>
</dbReference>
<feature type="domain" description="LD-carboxypeptidase N-terminal" evidence="4">
    <location>
        <begin position="28"/>
        <end position="143"/>
    </location>
</feature>
<dbReference type="SUPFAM" id="SSF141986">
    <property type="entry name" value="LD-carboxypeptidase A C-terminal domain-like"/>
    <property type="match status" value="1"/>
</dbReference>
<organism evidence="7">
    <name type="scientific">Streptantibioticus silvisoli</name>
    <dbReference type="NCBI Taxonomy" id="2705255"/>
    <lineage>
        <taxon>Bacteria</taxon>
        <taxon>Bacillati</taxon>
        <taxon>Actinomycetota</taxon>
        <taxon>Actinomycetes</taxon>
        <taxon>Kitasatosporales</taxon>
        <taxon>Streptomycetaceae</taxon>
        <taxon>Streptantibioticus</taxon>
    </lineage>
</organism>
<dbReference type="Gene3D" id="3.40.50.10740">
    <property type="entry name" value="Class I glutamine amidotransferase-like"/>
    <property type="match status" value="1"/>
</dbReference>
<dbReference type="EMBL" id="JAAGKO020000019">
    <property type="protein sequence ID" value="MDI5963961.1"/>
    <property type="molecule type" value="Genomic_DNA"/>
</dbReference>
<dbReference type="Gene3D" id="3.50.30.60">
    <property type="entry name" value="LD-carboxypeptidase A C-terminal domain-like"/>
    <property type="match status" value="1"/>
</dbReference>
<evidence type="ECO:0000259" key="4">
    <source>
        <dbReference type="Pfam" id="PF02016"/>
    </source>
</evidence>
<dbReference type="AlphaFoldDB" id="A0AA90JXE2"/>
<dbReference type="Pfam" id="PF02016">
    <property type="entry name" value="Peptidase_S66"/>
    <property type="match status" value="1"/>
</dbReference>
<keyword evidence="2" id="KW-0378">Hydrolase</keyword>
<evidence type="ECO:0000259" key="5">
    <source>
        <dbReference type="Pfam" id="PF17676"/>
    </source>
</evidence>
<dbReference type="Pfam" id="PF17676">
    <property type="entry name" value="Peptidase_S66C"/>
    <property type="match status" value="1"/>
</dbReference>
<evidence type="ECO:0000256" key="2">
    <source>
        <dbReference type="ARBA" id="ARBA00022801"/>
    </source>
</evidence>
<dbReference type="Proteomes" id="UP001156398">
    <property type="component" value="Unassembled WGS sequence"/>
</dbReference>
<dbReference type="InterPro" id="IPR003507">
    <property type="entry name" value="S66_fam"/>
</dbReference>
<dbReference type="SUPFAM" id="SSF52317">
    <property type="entry name" value="Class I glutamine amidotransferase-like"/>
    <property type="match status" value="1"/>
</dbReference>
<comment type="caution">
    <text evidence="7">The sequence shown here is derived from an EMBL/GenBank/DDBJ whole genome shotgun (WGS) entry which is preliminary data.</text>
</comment>
<name>A0AA90JXE2_9ACTN</name>